<keyword evidence="1" id="KW-0808">Transferase</keyword>
<dbReference type="EMBL" id="JBBKAR010000026">
    <property type="protein sequence ID" value="MEJ8303858.1"/>
    <property type="molecule type" value="Genomic_DNA"/>
</dbReference>
<accession>A0ACC6PAN4</accession>
<evidence type="ECO:0000313" key="2">
    <source>
        <dbReference type="Proteomes" id="UP001380953"/>
    </source>
</evidence>
<comment type="caution">
    <text evidence="1">The sequence shown here is derived from an EMBL/GenBank/DDBJ whole genome shotgun (WGS) entry which is preliminary data.</text>
</comment>
<proteinExistence type="predicted"/>
<keyword evidence="1" id="KW-0418">Kinase</keyword>
<dbReference type="Proteomes" id="UP001380953">
    <property type="component" value="Unassembled WGS sequence"/>
</dbReference>
<reference evidence="1" key="1">
    <citation type="submission" date="2024-03" db="EMBL/GenBank/DDBJ databases">
        <title>Whole genome sequecning of epiphytes from Marcgravia umbellata leaves.</title>
        <authorList>
            <person name="Kumar G."/>
            <person name="Savka M.A."/>
        </authorList>
    </citation>
    <scope>NUCLEOTIDE SEQUENCE</scope>
    <source>
        <strain evidence="1">RIT_BL5</strain>
    </source>
</reference>
<sequence>MPSKILHSVRWRFMYAFLLSAVGTAALLLIGYQAVNLIVRLDASSVNSPDKRLLNWVIESVGSGPIMAVVGVAAFVLLFFFFSRRIISGLQEIAQGIERMAEGDLSHRLAVTSSDEFGQVATGLNTMAERLEQSIAEERAAAKAKNELITGVSHDLRTPLTSILGFLEYVEKDRYQDETEMRYYVNIAYEKALTLKKLIDDLFEYTRLSGGQPVEFIPLNLGRLVRQAAEESAPMLEAAGMGYKVAGTTEELRVNASPIELVRVFENLLSNAARYGNGGNLVELDVSREKNQARVTVSNFGEPIPERDLPHIFDRFYRVDASRSQHTGGSGLGLAITRTIVELHGGTIEVFSSTERTDFVLKLPLAETEKE</sequence>
<protein>
    <submittedName>
        <fullName evidence="1">HAMP domain-containing sensor histidine kinase</fullName>
    </submittedName>
</protein>
<organism evidence="1 2">
    <name type="scientific">Saccharibacillus sacchari</name>
    <dbReference type="NCBI Taxonomy" id="456493"/>
    <lineage>
        <taxon>Bacteria</taxon>
        <taxon>Bacillati</taxon>
        <taxon>Bacillota</taxon>
        <taxon>Bacilli</taxon>
        <taxon>Bacillales</taxon>
        <taxon>Paenibacillaceae</taxon>
        <taxon>Saccharibacillus</taxon>
    </lineage>
</organism>
<gene>
    <name evidence="1" type="ORF">WKI47_08070</name>
</gene>
<keyword evidence="2" id="KW-1185">Reference proteome</keyword>
<evidence type="ECO:0000313" key="1">
    <source>
        <dbReference type="EMBL" id="MEJ8303858.1"/>
    </source>
</evidence>
<name>A0ACC6PAN4_9BACL</name>